<dbReference type="AlphaFoldDB" id="A0A9P2L8H9"/>
<evidence type="ECO:0000313" key="2">
    <source>
        <dbReference type="EMBL" id="EGY2377413.1"/>
    </source>
</evidence>
<feature type="chain" id="PRO_5040487034" evidence="1">
    <location>
        <begin position="24"/>
        <end position="608"/>
    </location>
</feature>
<dbReference type="EMBL" id="AAYLMQ010000018">
    <property type="protein sequence ID" value="EGY2377413.1"/>
    <property type="molecule type" value="Genomic_DNA"/>
</dbReference>
<name>A0A9P2L8H9_ACIBA</name>
<dbReference type="RefSeq" id="WP_064194537.1">
    <property type="nucleotide sequence ID" value="NZ_CAJHFX010000002.1"/>
</dbReference>
<dbReference type="PANTHER" id="PTHR33361">
    <property type="entry name" value="GLR0591 PROTEIN"/>
    <property type="match status" value="1"/>
</dbReference>
<sequence length="608" mass="69697">MKNRTLHFACISVLFWMSHSSGAANPEINTNTIEKSQSKQKSDVSVRVKALNQLLQEQWEYTLKNSPETATVLGDLRYNDRWTEISKTQIEKDKKTTQNFLKRFEAIDSTGFSATDQLNKDLMIYQLKETLKNYDLKLYEMPFNQMWGLHLQFPGFISSIPFDNAKQYQDYIARLKQIPLILDQGIQLAKQGQKDGLMPPKYLIEKVAKQIDSIATPAGKDSVFASPLKQFPKNISKAEQERLSREILQAIDQNVRPAYQKLGAFIQKDYLPHGRQHEGIWSLPNGDELYRFYVENNTTTSESPETIHQLGLKEVARIEAEMLKIAKAQGFNDLKSFQQSLKTNPAVFPKSREEILEIYRGYIAQMQPELPKLFGLLPKNKVEVLPVEQYREKEAAGAEYHQGTPDGSRPGQVYVNTGDFSERSKISMEATAYHEAIPGHHMQIDIAQNLPNLPMFRKQPNHTAYIEGWALYAEQLGKDVGFYKDPLSDYGRLSSELFRACRLVVDTGVHYKKWTRQQMIDFMREHSALDEPDIQAEADRYIAIPAQALAYKMGQLKILELRELAKQELGDRFDIKAFHDMVLNAGTLPLNILDARIKNWIKEQKAAA</sequence>
<reference evidence="2" key="1">
    <citation type="submission" date="2020-12" db="EMBL/GenBank/DDBJ databases">
        <authorList>
            <consortium name="Clinical and Environmental Microbiology Branch: Whole genome sequencing antimicrobial resistance pathogens in the healthcare setting"/>
        </authorList>
    </citation>
    <scope>NUCLEOTIDE SEQUENCE</scope>
    <source>
        <strain evidence="2">2018HL-00813</strain>
    </source>
</reference>
<protein>
    <submittedName>
        <fullName evidence="2">DUF885 domain-containing protein</fullName>
    </submittedName>
</protein>
<proteinExistence type="predicted"/>
<dbReference type="PANTHER" id="PTHR33361:SF16">
    <property type="entry name" value="DUF885 DOMAIN-CONTAINING PROTEIN"/>
    <property type="match status" value="1"/>
</dbReference>
<dbReference type="Pfam" id="PF05960">
    <property type="entry name" value="DUF885"/>
    <property type="match status" value="1"/>
</dbReference>
<gene>
    <name evidence="2" type="ORF">JHZ39_001783</name>
</gene>
<dbReference type="InterPro" id="IPR010281">
    <property type="entry name" value="DUF885"/>
</dbReference>
<feature type="signal peptide" evidence="1">
    <location>
        <begin position="1"/>
        <end position="23"/>
    </location>
</feature>
<accession>A0A9P2L8H9</accession>
<organism evidence="2">
    <name type="scientific">Acinetobacter baumannii</name>
    <dbReference type="NCBI Taxonomy" id="470"/>
    <lineage>
        <taxon>Bacteria</taxon>
        <taxon>Pseudomonadati</taxon>
        <taxon>Pseudomonadota</taxon>
        <taxon>Gammaproteobacteria</taxon>
        <taxon>Moraxellales</taxon>
        <taxon>Moraxellaceae</taxon>
        <taxon>Acinetobacter</taxon>
        <taxon>Acinetobacter calcoaceticus/baumannii complex</taxon>
    </lineage>
</organism>
<keyword evidence="1" id="KW-0732">Signal</keyword>
<evidence type="ECO:0000256" key="1">
    <source>
        <dbReference type="SAM" id="SignalP"/>
    </source>
</evidence>
<comment type="caution">
    <text evidence="2">The sequence shown here is derived from an EMBL/GenBank/DDBJ whole genome shotgun (WGS) entry which is preliminary data.</text>
</comment>